<dbReference type="PANTHER" id="PTHR30408:SF12">
    <property type="entry name" value="TYPE I RESTRICTION ENZYME MJAVIII SPECIFICITY SUBUNIT"/>
    <property type="match status" value="1"/>
</dbReference>
<dbReference type="InterPro" id="IPR000055">
    <property type="entry name" value="Restrct_endonuc_typeI_TRD"/>
</dbReference>
<gene>
    <name evidence="5" type="ORF">IX84_07905</name>
</gene>
<feature type="domain" description="Type I restriction modification DNA specificity" evidence="4">
    <location>
        <begin position="265"/>
        <end position="423"/>
    </location>
</feature>
<dbReference type="InterPro" id="IPR052021">
    <property type="entry name" value="Type-I_RS_S_subunit"/>
</dbReference>
<sequence length="438" mass="48962">MSNKKSVVPELRFPGFGKDWVYEPFSEIYSFLTTNSFSRAKLNYEKGNVRNIHYGDIHTKFSTLFDVSTEDVPYVNPDISLRKIKKETYCEVGDIVFADASEDLDDVGKSIEIINLGKEKLLAGLHTLLARQNSPQKLIIGFGGYLFKSPGIRSQIKREAQGAKVLGISGTRLLTINVFYPDNELEQQKIADCLSSLDALIAAHRDKLDALRAHKKGLMQNLFPQEGERVPRYRFEGFVGEWEEQVLGNLIDVKGRIGYRGYTRKDIVNKGEGAISMSPSNIDENGNLNYEKSTYISWHKYEESPEIMLKDGFTVLVKTGSSFGKAAYIADLKEKATINPQLVVMKPETINPRFLFLMVSNASIQKQIGEAVVGGAIPTLSQASLAAFKVVVPKLEEQQKIADCLSSVDELIAAQADRIEQLQEHKRGLMQGLFPKVD</sequence>
<evidence type="ECO:0000313" key="6">
    <source>
        <dbReference type="Proteomes" id="UP000029736"/>
    </source>
</evidence>
<dbReference type="AlphaFoldDB" id="A0A098SC24"/>
<comment type="caution">
    <text evidence="5">The sequence shown here is derived from an EMBL/GenBank/DDBJ whole genome shotgun (WGS) entry which is preliminary data.</text>
</comment>
<dbReference type="Gene3D" id="3.90.220.20">
    <property type="entry name" value="DNA methylase specificity domains"/>
    <property type="match status" value="2"/>
</dbReference>
<accession>A0A098SC24</accession>
<evidence type="ECO:0000259" key="4">
    <source>
        <dbReference type="Pfam" id="PF01420"/>
    </source>
</evidence>
<dbReference type="REBASE" id="100113">
    <property type="entry name" value="S.PxiKD52ORF7915P"/>
</dbReference>
<evidence type="ECO:0000313" key="5">
    <source>
        <dbReference type="EMBL" id="KGE88592.1"/>
    </source>
</evidence>
<dbReference type="Pfam" id="PF01420">
    <property type="entry name" value="Methylase_S"/>
    <property type="match status" value="1"/>
</dbReference>
<proteinExistence type="inferred from homology"/>
<evidence type="ECO:0000256" key="1">
    <source>
        <dbReference type="ARBA" id="ARBA00010923"/>
    </source>
</evidence>
<protein>
    <recommendedName>
        <fullName evidence="4">Type I restriction modification DNA specificity domain-containing protein</fullName>
    </recommendedName>
</protein>
<keyword evidence="2" id="KW-0680">Restriction system</keyword>
<dbReference type="SUPFAM" id="SSF116734">
    <property type="entry name" value="DNA methylase specificity domain"/>
    <property type="match status" value="2"/>
</dbReference>
<comment type="similarity">
    <text evidence="1">Belongs to the type-I restriction system S methylase family.</text>
</comment>
<evidence type="ECO:0000256" key="3">
    <source>
        <dbReference type="ARBA" id="ARBA00023125"/>
    </source>
</evidence>
<dbReference type="PANTHER" id="PTHR30408">
    <property type="entry name" value="TYPE-1 RESTRICTION ENZYME ECOKI SPECIFICITY PROTEIN"/>
    <property type="match status" value="1"/>
</dbReference>
<organism evidence="5 6">
    <name type="scientific">Phaeodactylibacter xiamenensis</name>
    <dbReference type="NCBI Taxonomy" id="1524460"/>
    <lineage>
        <taxon>Bacteria</taxon>
        <taxon>Pseudomonadati</taxon>
        <taxon>Bacteroidota</taxon>
        <taxon>Saprospiria</taxon>
        <taxon>Saprospirales</taxon>
        <taxon>Haliscomenobacteraceae</taxon>
        <taxon>Phaeodactylibacter</taxon>
    </lineage>
</organism>
<reference evidence="5 6" key="1">
    <citation type="journal article" date="2014" name="Int. J. Syst. Evol. Microbiol.">
        <title>Phaeodactylibacter xiamenensis gen. nov., sp. nov., a member of the family Saprospiraceae isolated from the marine alga Phaeodactylum tricornutum.</title>
        <authorList>
            <person name="Chen Z.Jr."/>
            <person name="Lei X."/>
            <person name="Lai Q."/>
            <person name="Li Y."/>
            <person name="Zhang B."/>
            <person name="Zhang J."/>
            <person name="Zhang H."/>
            <person name="Yang L."/>
            <person name="Zheng W."/>
            <person name="Tian Y."/>
            <person name="Yu Z."/>
            <person name="Xu H.Jr."/>
            <person name="Zheng T."/>
        </authorList>
    </citation>
    <scope>NUCLEOTIDE SEQUENCE [LARGE SCALE GENOMIC DNA]</scope>
    <source>
        <strain evidence="5 6">KD52</strain>
    </source>
</reference>
<dbReference type="InterPro" id="IPR044946">
    <property type="entry name" value="Restrct_endonuc_typeI_TRD_sf"/>
</dbReference>
<dbReference type="OrthoDB" id="2234796at2"/>
<dbReference type="STRING" id="1524460.IX84_07905"/>
<dbReference type="GO" id="GO:0003677">
    <property type="term" value="F:DNA binding"/>
    <property type="evidence" value="ECO:0007669"/>
    <property type="project" value="UniProtKB-KW"/>
</dbReference>
<dbReference type="GO" id="GO:0009307">
    <property type="term" value="P:DNA restriction-modification system"/>
    <property type="evidence" value="ECO:0007669"/>
    <property type="project" value="UniProtKB-KW"/>
</dbReference>
<name>A0A098SC24_9BACT</name>
<keyword evidence="3" id="KW-0238">DNA-binding</keyword>
<dbReference type="EMBL" id="JPOS01000018">
    <property type="protein sequence ID" value="KGE88592.1"/>
    <property type="molecule type" value="Genomic_DNA"/>
</dbReference>
<evidence type="ECO:0000256" key="2">
    <source>
        <dbReference type="ARBA" id="ARBA00022747"/>
    </source>
</evidence>
<dbReference type="Proteomes" id="UP000029736">
    <property type="component" value="Unassembled WGS sequence"/>
</dbReference>
<keyword evidence="6" id="KW-1185">Reference proteome</keyword>